<dbReference type="InterPro" id="IPR010982">
    <property type="entry name" value="Lambda_DNA-bd_dom_sf"/>
</dbReference>
<name>A0A1E5HDV5_9ENTE</name>
<proteinExistence type="predicted"/>
<dbReference type="NCBIfam" id="TIGR01716">
    <property type="entry name" value="RGG_Cterm"/>
    <property type="match status" value="1"/>
</dbReference>
<dbReference type="RefSeq" id="WP_069639475.1">
    <property type="nucleotide sequence ID" value="NZ_JAFBEZ010000015.1"/>
</dbReference>
<feature type="domain" description="HTH-type transcriptional regulator Rgg C-terminal" evidence="1">
    <location>
        <begin position="100"/>
        <end position="268"/>
    </location>
</feature>
<dbReference type="InterPro" id="IPR010057">
    <property type="entry name" value="Transcription_activator_Rgg_C"/>
</dbReference>
<keyword evidence="3" id="KW-1185">Reference proteome</keyword>
<comment type="caution">
    <text evidence="2">The sequence shown here is derived from an EMBL/GenBank/DDBJ whole genome shotgun (WGS) entry which is preliminary data.</text>
</comment>
<dbReference type="EMBL" id="MIKC01000007">
    <property type="protein sequence ID" value="OEG23123.1"/>
    <property type="molecule type" value="Genomic_DNA"/>
</dbReference>
<dbReference type="STRING" id="1131292.BCR24_13305"/>
<dbReference type="OrthoDB" id="2310942at2"/>
<gene>
    <name evidence="2" type="ORF">BCR24_13305</name>
</gene>
<dbReference type="Proteomes" id="UP000094469">
    <property type="component" value="Unassembled WGS sequence"/>
</dbReference>
<organism evidence="2 3">
    <name type="scientific">Enterococcus ureilyticus</name>
    <dbReference type="NCBI Taxonomy" id="1131292"/>
    <lineage>
        <taxon>Bacteria</taxon>
        <taxon>Bacillati</taxon>
        <taxon>Bacillota</taxon>
        <taxon>Bacilli</taxon>
        <taxon>Lactobacillales</taxon>
        <taxon>Enterococcaceae</taxon>
        <taxon>Enterococcus</taxon>
    </lineage>
</organism>
<accession>A0A1E5HDV5</accession>
<reference evidence="3" key="1">
    <citation type="submission" date="2016-09" db="EMBL/GenBank/DDBJ databases">
        <authorList>
            <person name="Gulvik C.A."/>
        </authorList>
    </citation>
    <scope>NUCLEOTIDE SEQUENCE [LARGE SCALE GENOMIC DNA]</scope>
    <source>
        <strain evidence="3">LMG 26676</strain>
    </source>
</reference>
<sequence length="285" mass="33308">MDIGETIDFLRTQKNLKVSEVTTDYISRQAYYNFVHGKTHTSINSFDIMLNNLCVSYDEFVFIKNGYSLPEQDALLLEMKKTFEQKDSEKLIEISKYCLSKSSKTHTHLGYLCLLLKNRLDESSDTVTSSKLKAYLLSVATWTHYEIVLFNNSIYCFDTDTILTLMRRVMLNLEKYKSQKAFGSECFRMQVNVIITLLQRKDLNNCYRLFDDLFDMSLPQDALYERNILLFMKGLFEVIKNREVENKQVSTSLAIMETLGCTDSFNMFTSLYTYTINELIQPNRN</sequence>
<dbReference type="SUPFAM" id="SSF47413">
    <property type="entry name" value="lambda repressor-like DNA-binding domains"/>
    <property type="match status" value="1"/>
</dbReference>
<dbReference type="Pfam" id="PF21259">
    <property type="entry name" value="Rgg_C"/>
    <property type="match status" value="1"/>
</dbReference>
<dbReference type="PANTHER" id="PTHR37038">
    <property type="entry name" value="TRANSCRIPTIONAL REGULATOR-RELATED"/>
    <property type="match status" value="1"/>
</dbReference>
<evidence type="ECO:0000313" key="3">
    <source>
        <dbReference type="Proteomes" id="UP000094469"/>
    </source>
</evidence>
<evidence type="ECO:0000313" key="2">
    <source>
        <dbReference type="EMBL" id="OEG23123.1"/>
    </source>
</evidence>
<dbReference type="GO" id="GO:0003677">
    <property type="term" value="F:DNA binding"/>
    <property type="evidence" value="ECO:0007669"/>
    <property type="project" value="InterPro"/>
</dbReference>
<evidence type="ECO:0000259" key="1">
    <source>
        <dbReference type="Pfam" id="PF21259"/>
    </source>
</evidence>
<protein>
    <recommendedName>
        <fullName evidence="1">HTH-type transcriptional regulator Rgg C-terminal domain-containing protein</fullName>
    </recommendedName>
</protein>
<dbReference type="AlphaFoldDB" id="A0A1E5HDV5"/>
<dbReference type="InterPro" id="IPR053163">
    <property type="entry name" value="HTH-type_regulator_Rgg"/>
</dbReference>